<dbReference type="InterPro" id="IPR025893">
    <property type="entry name" value="Tocopherol_cyclase"/>
</dbReference>
<dbReference type="PANTHER" id="PTHR35309">
    <property type="match status" value="1"/>
</dbReference>
<feature type="compositionally biased region" description="Basic residues" evidence="1">
    <location>
        <begin position="170"/>
        <end position="193"/>
    </location>
</feature>
<feature type="compositionally biased region" description="Basic and acidic residues" evidence="1">
    <location>
        <begin position="84"/>
        <end position="97"/>
    </location>
</feature>
<gene>
    <name evidence="2" type="ORF">ACHAWU_006886</name>
</gene>
<organism evidence="2 3">
    <name type="scientific">Discostella pseudostelligera</name>
    <dbReference type="NCBI Taxonomy" id="259834"/>
    <lineage>
        <taxon>Eukaryota</taxon>
        <taxon>Sar</taxon>
        <taxon>Stramenopiles</taxon>
        <taxon>Ochrophyta</taxon>
        <taxon>Bacillariophyta</taxon>
        <taxon>Coscinodiscophyceae</taxon>
        <taxon>Thalassiosirophycidae</taxon>
        <taxon>Stephanodiscales</taxon>
        <taxon>Stephanodiscaceae</taxon>
        <taxon>Discostella</taxon>
    </lineage>
</organism>
<sequence>MSNVVISAIGRSMIILLQATLLLLLLVSAYLPAPLVVAASSPSFIDVFSHHRHRRRLSSPSSSASMIKSRVSFNNAAYRQESVATRRSESAHHHDSNIMEEDNDNTQPYYLFDEYGRPTSIHQNSKSMVLQTPHSGRKFRQTRPELLSDSGGGGSMRSRLRSSITQLLHHPWRRRHPRKQQRRRRRRSNRRHTISNRRRFTEGWYYRLTLPTYNESFVFIFSIEDAGRILPNGTKSPLTLACMQLLGPKDTYLVQADEDDQKFWGWEHAQALGCTFEWKEDYLAMIDGDANNDDSEDGGGVRTGSTKDYIAAMTPEEWREAVSSGFQILPFHFQGRLNGHDGTLGGVRANQGVPGWAEYDFSVRHVAGWGDYPPLLLNSTTTCAFDDDYASSKNRWRSNHANNTNSSNKYRQYSTAGWLASFPVFEPHWQITMAHARASGSVSWNGTTYEFEDAPFYGEKNWGGAFPTKWYWAQCNSFADYPDLALTAGGGIRQLPFSFLPGKRTETLGLIGRLIDRRLSNRSIHYDGRFFEIVPWTGEMAWKVWPWGRWEFRGRCTDVPKGKFGFEAEIVAVTDEDVPGVLLRAPTKDEGMQYFCRDSGFGNVVLSLWELEYDASTGDFVRSRTIIDKARSSQCTVEVGGGPWWDVWRGQSKMSSTLKRIIRLPLILRKACDW</sequence>
<dbReference type="AlphaFoldDB" id="A0ABD3MXY8"/>
<dbReference type="Pfam" id="PF14249">
    <property type="entry name" value="Tocopherol_cycl"/>
    <property type="match status" value="1"/>
</dbReference>
<proteinExistence type="predicted"/>
<comment type="caution">
    <text evidence="2">The sequence shown here is derived from an EMBL/GenBank/DDBJ whole genome shotgun (WGS) entry which is preliminary data.</text>
</comment>
<accession>A0ABD3MXY8</accession>
<protein>
    <recommendedName>
        <fullName evidence="4">Tocopherol cyclase</fullName>
    </recommendedName>
</protein>
<dbReference type="EMBL" id="JALLBG020000062">
    <property type="protein sequence ID" value="KAL3768785.1"/>
    <property type="molecule type" value="Genomic_DNA"/>
</dbReference>
<evidence type="ECO:0008006" key="4">
    <source>
        <dbReference type="Google" id="ProtNLM"/>
    </source>
</evidence>
<feature type="region of interest" description="Disordered" evidence="1">
    <location>
        <begin position="125"/>
        <end position="193"/>
    </location>
</feature>
<feature type="compositionally biased region" description="Polar residues" evidence="1">
    <location>
        <begin position="125"/>
        <end position="134"/>
    </location>
</feature>
<evidence type="ECO:0000313" key="3">
    <source>
        <dbReference type="Proteomes" id="UP001530293"/>
    </source>
</evidence>
<keyword evidence="3" id="KW-1185">Reference proteome</keyword>
<dbReference type="Proteomes" id="UP001530293">
    <property type="component" value="Unassembled WGS sequence"/>
</dbReference>
<evidence type="ECO:0000313" key="2">
    <source>
        <dbReference type="EMBL" id="KAL3768785.1"/>
    </source>
</evidence>
<name>A0ABD3MXY8_9STRA</name>
<feature type="region of interest" description="Disordered" evidence="1">
    <location>
        <begin position="82"/>
        <end position="104"/>
    </location>
</feature>
<evidence type="ECO:0000256" key="1">
    <source>
        <dbReference type="SAM" id="MobiDB-lite"/>
    </source>
</evidence>
<reference evidence="2 3" key="1">
    <citation type="submission" date="2024-10" db="EMBL/GenBank/DDBJ databases">
        <title>Updated reference genomes for cyclostephanoid diatoms.</title>
        <authorList>
            <person name="Roberts W.R."/>
            <person name="Alverson A.J."/>
        </authorList>
    </citation>
    <scope>NUCLEOTIDE SEQUENCE [LARGE SCALE GENOMIC DNA]</scope>
    <source>
        <strain evidence="2 3">AJA232-27</strain>
    </source>
</reference>
<dbReference type="PANTHER" id="PTHR35309:SF4">
    <property type="entry name" value="TOCOPHEROL CYCLASE"/>
    <property type="match status" value="1"/>
</dbReference>